<dbReference type="SUPFAM" id="SSF51735">
    <property type="entry name" value="NAD(P)-binding Rossmann-fold domains"/>
    <property type="match status" value="1"/>
</dbReference>
<dbReference type="EMBL" id="OBML01000009">
    <property type="protein sequence ID" value="SOC17961.1"/>
    <property type="molecule type" value="Genomic_DNA"/>
</dbReference>
<sequence length="447" mass="48217">MNLSNMLAHRAETGRPVRVALIGAGKFGSMYLTQARLTVGVHITAIVDLDPARARRTLATCGWPEEQSRAMSLDDACAGDATFVTDDLAAVLADERIELVIEATGDPSVGIRHALAVIEAGKHVVMVNVEADVLAGPLLARRAEQAGVVYSLAWGDQPALICEHVDWARACGFKVVCAGKGTRYLPTYHQLTPETVWDVLTQYLHITDRSLINPKMFNSFLDGTKSGIEMTAVCNATGLLPQPDGLSFPPASRFELSTVLRPKEAGGTLPITGTTEVVSSLTRDGADVPHHLAMGTFVVIEGETDYARQCFREYHMLEDETGRYAALYRPTHMIGMELGLSVASAVLRKEPTGMPRGFVADVVATAKRNLKAGEMLDGEGGATVWGKQQPASVSLDRGLLPLGLAAHVKLVRDIAEGEMLRWDDVAIDMDQTAVRIRREMEAAFSAG</sequence>
<dbReference type="InterPro" id="IPR013974">
    <property type="entry name" value="SAF"/>
</dbReference>
<reference evidence="2 3" key="1">
    <citation type="submission" date="2017-08" db="EMBL/GenBank/DDBJ databases">
        <authorList>
            <person name="de Groot N.N."/>
        </authorList>
    </citation>
    <scope>NUCLEOTIDE SEQUENCE [LARGE SCALE GENOMIC DNA]</scope>
    <source>
        <strain evidence="2 3">USBA 352</strain>
    </source>
</reference>
<dbReference type="CDD" id="cd11616">
    <property type="entry name" value="SAF_DH_OX_like"/>
    <property type="match status" value="1"/>
</dbReference>
<dbReference type="Proteomes" id="UP000219331">
    <property type="component" value="Unassembled WGS sequence"/>
</dbReference>
<dbReference type="Pfam" id="PF21135">
    <property type="entry name" value="DRL_cat"/>
    <property type="match status" value="1"/>
</dbReference>
<dbReference type="OrthoDB" id="9777844at2"/>
<dbReference type="AlphaFoldDB" id="A0A285TAA0"/>
<proteinExistence type="predicted"/>
<dbReference type="Gene3D" id="3.40.50.720">
    <property type="entry name" value="NAD(P)-binding Rossmann-like Domain"/>
    <property type="match status" value="1"/>
</dbReference>
<feature type="domain" description="SAF" evidence="1">
    <location>
        <begin position="361"/>
        <end position="426"/>
    </location>
</feature>
<dbReference type="Pfam" id="PF08666">
    <property type="entry name" value="SAF"/>
    <property type="match status" value="1"/>
</dbReference>
<dbReference type="InterPro" id="IPR048423">
    <property type="entry name" value="DRL_cat"/>
</dbReference>
<dbReference type="PANTHER" id="PTHR37850:SF3">
    <property type="entry name" value="BLR7815 PROTEIN"/>
    <property type="match status" value="1"/>
</dbReference>
<organism evidence="2 3">
    <name type="scientific">Stappia indica</name>
    <dbReference type="NCBI Taxonomy" id="538381"/>
    <lineage>
        <taxon>Bacteria</taxon>
        <taxon>Pseudomonadati</taxon>
        <taxon>Pseudomonadota</taxon>
        <taxon>Alphaproteobacteria</taxon>
        <taxon>Hyphomicrobiales</taxon>
        <taxon>Stappiaceae</taxon>
        <taxon>Stappia</taxon>
    </lineage>
</organism>
<protein>
    <submittedName>
        <fullName evidence="2">Predicted homoserine dehydrogenase, contains C-terminal SAF domain</fullName>
    </submittedName>
</protein>
<gene>
    <name evidence="2" type="ORF">SAMN05421512_109147</name>
</gene>
<keyword evidence="3" id="KW-1185">Reference proteome</keyword>
<evidence type="ECO:0000259" key="1">
    <source>
        <dbReference type="SMART" id="SM00858"/>
    </source>
</evidence>
<dbReference type="GO" id="GO:0000166">
    <property type="term" value="F:nucleotide binding"/>
    <property type="evidence" value="ECO:0007669"/>
    <property type="project" value="InterPro"/>
</dbReference>
<evidence type="ECO:0000313" key="3">
    <source>
        <dbReference type="Proteomes" id="UP000219331"/>
    </source>
</evidence>
<dbReference type="SMART" id="SM00858">
    <property type="entry name" value="SAF"/>
    <property type="match status" value="1"/>
</dbReference>
<dbReference type="STRING" id="538381.GCA_001696535_02426"/>
<name>A0A285TAA0_9HYPH</name>
<dbReference type="RefSeq" id="WP_097175701.1">
    <property type="nucleotide sequence ID" value="NZ_OBML01000009.1"/>
</dbReference>
<dbReference type="InterPro" id="IPR036291">
    <property type="entry name" value="NAD(P)-bd_dom_sf"/>
</dbReference>
<dbReference type="InterPro" id="IPR000683">
    <property type="entry name" value="Gfo/Idh/MocA-like_OxRdtase_N"/>
</dbReference>
<accession>A0A285TAA0</accession>
<dbReference type="PANTHER" id="PTHR37850">
    <property type="entry name" value="STRU PROTEIN"/>
    <property type="match status" value="1"/>
</dbReference>
<evidence type="ECO:0000313" key="2">
    <source>
        <dbReference type="EMBL" id="SOC17961.1"/>
    </source>
</evidence>
<dbReference type="Pfam" id="PF01408">
    <property type="entry name" value="GFO_IDH_MocA"/>
    <property type="match status" value="1"/>
</dbReference>